<keyword evidence="1" id="KW-1133">Transmembrane helix</keyword>
<name>A0A1J1GV28_PLAGA</name>
<dbReference type="OMA" id="YFYDFPF"/>
<feature type="transmembrane region" description="Helical" evidence="1">
    <location>
        <begin position="296"/>
        <end position="312"/>
    </location>
</feature>
<dbReference type="PANTHER" id="PTHR13146">
    <property type="match status" value="1"/>
</dbReference>
<dbReference type="Proteomes" id="UP000220797">
    <property type="component" value="Unassembled WGS sequence"/>
</dbReference>
<dbReference type="OrthoDB" id="392906at2759"/>
<dbReference type="VEuPathDB" id="PlasmoDB:PGAL8A_00359900"/>
<comment type="caution">
    <text evidence="2">The sequence shown here is derived from an EMBL/GenBank/DDBJ whole genome shotgun (WGS) entry which is preliminary data.</text>
</comment>
<feature type="transmembrane region" description="Helical" evidence="1">
    <location>
        <begin position="627"/>
        <end position="646"/>
    </location>
</feature>
<keyword evidence="3" id="KW-1185">Reference proteome</keyword>
<feature type="transmembrane region" description="Helical" evidence="1">
    <location>
        <begin position="999"/>
        <end position="1017"/>
    </location>
</feature>
<evidence type="ECO:0008006" key="4">
    <source>
        <dbReference type="Google" id="ProtNLM"/>
    </source>
</evidence>
<accession>A0A1J1GV28</accession>
<dbReference type="GO" id="GO:0016020">
    <property type="term" value="C:membrane"/>
    <property type="evidence" value="ECO:0007669"/>
    <property type="project" value="TreeGrafter"/>
</dbReference>
<proteinExistence type="predicted"/>
<organism evidence="2 3">
    <name type="scientific">Plasmodium gallinaceum</name>
    <dbReference type="NCBI Taxonomy" id="5849"/>
    <lineage>
        <taxon>Eukaryota</taxon>
        <taxon>Sar</taxon>
        <taxon>Alveolata</taxon>
        <taxon>Apicomplexa</taxon>
        <taxon>Aconoidasida</taxon>
        <taxon>Haemosporida</taxon>
        <taxon>Plasmodiidae</taxon>
        <taxon>Plasmodium</taxon>
        <taxon>Plasmodium (Haemamoeba)</taxon>
    </lineage>
</organism>
<reference evidence="2" key="1">
    <citation type="submission" date="2015-04" db="EMBL/GenBank/DDBJ databases">
        <authorList>
            <consortium name="Pathogen Informatics"/>
        </authorList>
    </citation>
    <scope>NUCLEOTIDE SEQUENCE [LARGE SCALE GENOMIC DNA]</scope>
    <source>
        <strain evidence="2">8A</strain>
    </source>
</reference>
<dbReference type="EMBL" id="CVMV01000059">
    <property type="protein sequence ID" value="CRG96375.1"/>
    <property type="molecule type" value="Genomic_DNA"/>
</dbReference>
<evidence type="ECO:0000256" key="1">
    <source>
        <dbReference type="SAM" id="Phobius"/>
    </source>
</evidence>
<dbReference type="GeneID" id="39732129"/>
<feature type="transmembrane region" description="Helical" evidence="1">
    <location>
        <begin position="691"/>
        <end position="716"/>
    </location>
</feature>
<sequence>MNVDFPKNVELVEGCEVANVENDICNSNREDNISFLKVIINEEKYEETKNLSKEDSENSQKIKENLNEKGENIKNKQNAEVEKKKVQEKNIYTEEKKCIHEIKSIINGQKKNNVKEKECIEEKKNLDFDEKKIGYEKEKIEHEKKENLSGENKKKNEHNNDILKFTSYEKISCNENFLKKKKRDKYKLLKEIFSERYIEEIKKKEKKKEKDNKKSCIKENENFFLSNMNNNFMNKNKKIKIFNSTNERNDNLKYKNDLNNIYIDNDFFNNYDKLEKNSDEKSILNNSLNTSKKKKFFLILCNGCLVVFLGVSNNICGRMRNRVLKNFDSLTASYNAIAYITIYFILCIIYSKSRYIRKKHWCYIYPCINNFFKSKNKDNETRGNLGNNFAVDIKSENAKKKKKILKFYYIHKKKIYEPLLEDTNNVNYNNSFNNSENLLSKENYNLYNSYNNNSSNDSSKRNQLFLNKDINEIFLNDNNHEKTFLKKSREYNTINEEISEEEIYSLNEQELKEIIGNYKFYKKKNNLNEIKNVFQKKRVQVAKENNNDNKYKEHKNLTTIKGKWADMGAYKYVIIIALLDIISNTLYFVSQLAIPLTILLLLNQLNFIFSIILSYIVLKRKYNIHHVISVIIVLTGFLFFYVPFIYKETIDTLKQNFVNYYMNSNFFINLNYIHDFNHFNNFHLCNEPVCIAPFGLTISILFCILSIFLTSFGGILREIFFSEYIKKQQIIKDTKKKECMRIDNSYSVSNFGSQTNYFNSMNNKNFSLMQNHGDKKISKKKLEKKKLTNGSFYNKRETIKNKCLLDKDIEINKEYNHSSNNIENIFFINKKVSQVKYSNKLNPKNNNKKTGKLSTDINDEFNYFDNDNFHKSHSLKYTNNTKDKETENNLPYKENIKRDMKCNNKDGKISVILLSFNISFIQIILLPLIIYFQLLFNKNKNTSYLLYIKDSLKCFSGYVIENNQSCKYAFAVYALYIIVNSLFNLSVSSFYSSYSSAECFLILKSSTPITLLVLYFFNFPFITDNDRYFSIYFVISIAIVFTGVSYFFYQTIVSEKKKKITIDNYHE</sequence>
<dbReference type="SUPFAM" id="SSF103481">
    <property type="entry name" value="Multidrug resistance efflux transporter EmrE"/>
    <property type="match status" value="1"/>
</dbReference>
<evidence type="ECO:0000313" key="2">
    <source>
        <dbReference type="EMBL" id="CRG96375.1"/>
    </source>
</evidence>
<dbReference type="InterPro" id="IPR037185">
    <property type="entry name" value="EmrE-like"/>
</dbReference>
<protein>
    <recommendedName>
        <fullName evidence="4">Transporter</fullName>
    </recommendedName>
</protein>
<keyword evidence="1" id="KW-0472">Membrane</keyword>
<keyword evidence="1" id="KW-0812">Transmembrane</keyword>
<gene>
    <name evidence="2" type="ORF">PGAL8A_00359900</name>
</gene>
<evidence type="ECO:0000313" key="3">
    <source>
        <dbReference type="Proteomes" id="UP000220797"/>
    </source>
</evidence>
<feature type="transmembrane region" description="Helical" evidence="1">
    <location>
        <begin position="596"/>
        <end position="618"/>
    </location>
</feature>
<dbReference type="AlphaFoldDB" id="A0A1J1GV28"/>
<dbReference type="RefSeq" id="XP_028529180.1">
    <property type="nucleotide sequence ID" value="XM_028672649.1"/>
</dbReference>
<dbReference type="PANTHER" id="PTHR13146:SF3">
    <property type="entry name" value="EAMA DOMAIN-CONTAINING PROTEIN"/>
    <property type="match status" value="1"/>
</dbReference>
<feature type="transmembrane region" description="Helical" evidence="1">
    <location>
        <begin position="332"/>
        <end position="351"/>
    </location>
</feature>
<feature type="transmembrane region" description="Helical" evidence="1">
    <location>
        <begin position="968"/>
        <end position="987"/>
    </location>
</feature>
<feature type="transmembrane region" description="Helical" evidence="1">
    <location>
        <begin position="1029"/>
        <end position="1049"/>
    </location>
</feature>
<feature type="transmembrane region" description="Helical" evidence="1">
    <location>
        <begin position="911"/>
        <end position="936"/>
    </location>
</feature>
<feature type="transmembrane region" description="Helical" evidence="1">
    <location>
        <begin position="569"/>
        <end position="590"/>
    </location>
</feature>